<dbReference type="GeneID" id="85475113"/>
<feature type="chain" id="PRO_5042540126" description="NTF2-like domain-containing protein" evidence="1">
    <location>
        <begin position="21"/>
        <end position="176"/>
    </location>
</feature>
<comment type="caution">
    <text evidence="3">The sequence shown here is derived from an EMBL/GenBank/DDBJ whole genome shotgun (WGS) entry which is preliminary data.</text>
</comment>
<proteinExistence type="predicted"/>
<dbReference type="Proteomes" id="UP001243989">
    <property type="component" value="Unassembled WGS sequence"/>
</dbReference>
<organism evidence="3 4">
    <name type="scientific">Colletotrichum phormii</name>
    <dbReference type="NCBI Taxonomy" id="359342"/>
    <lineage>
        <taxon>Eukaryota</taxon>
        <taxon>Fungi</taxon>
        <taxon>Dikarya</taxon>
        <taxon>Ascomycota</taxon>
        <taxon>Pezizomycotina</taxon>
        <taxon>Sordariomycetes</taxon>
        <taxon>Hypocreomycetidae</taxon>
        <taxon>Glomerellales</taxon>
        <taxon>Glomerellaceae</taxon>
        <taxon>Colletotrichum</taxon>
        <taxon>Colletotrichum acutatum species complex</taxon>
    </lineage>
</organism>
<sequence length="176" mass="18774">MHSFALVSTLLTALAAVASGSFLSLRRELSLCLCEDEAWDITRRWLGIFSTPGVSSKAELATIVSQNLTSYDDTFGPPTIGIDQLWAALTAGGNATTANVTQAPNFLLHTCDQIAYNWQYTAVTTGYNSTVPVGTPVTFAGNDIIRVDLATRLVSKATSAGNWILLARQLGDSCNV</sequence>
<evidence type="ECO:0000259" key="2">
    <source>
        <dbReference type="Pfam" id="PF26534"/>
    </source>
</evidence>
<dbReference type="RefSeq" id="XP_060446379.1">
    <property type="nucleotide sequence ID" value="XM_060590251.1"/>
</dbReference>
<protein>
    <recommendedName>
        <fullName evidence="2">NTF2-like domain-containing protein</fullName>
    </recommendedName>
</protein>
<dbReference type="Pfam" id="PF26534">
    <property type="entry name" value="NTF2_7"/>
    <property type="match status" value="1"/>
</dbReference>
<gene>
    <name evidence="3" type="ORF">BDP81DRAFT_425862</name>
</gene>
<reference evidence="3" key="1">
    <citation type="submission" date="2021-06" db="EMBL/GenBank/DDBJ databases">
        <title>Comparative genomics, transcriptomics and evolutionary studies reveal genomic signatures of adaptation to plant cell wall in hemibiotrophic fungi.</title>
        <authorList>
            <consortium name="DOE Joint Genome Institute"/>
            <person name="Baroncelli R."/>
            <person name="Diaz J.F."/>
            <person name="Benocci T."/>
            <person name="Peng M."/>
            <person name="Battaglia E."/>
            <person name="Haridas S."/>
            <person name="Andreopoulos W."/>
            <person name="Labutti K."/>
            <person name="Pangilinan J."/>
            <person name="Floch G.L."/>
            <person name="Makela M.R."/>
            <person name="Henrissat B."/>
            <person name="Grigoriev I.V."/>
            <person name="Crouch J.A."/>
            <person name="De Vries R.P."/>
            <person name="Sukno S.A."/>
            <person name="Thon M.R."/>
        </authorList>
    </citation>
    <scope>NUCLEOTIDE SEQUENCE</scope>
    <source>
        <strain evidence="3">CBS 102054</strain>
    </source>
</reference>
<dbReference type="EMBL" id="JAHMHQ010000008">
    <property type="protein sequence ID" value="KAK1637772.1"/>
    <property type="molecule type" value="Genomic_DNA"/>
</dbReference>
<feature type="signal peptide" evidence="1">
    <location>
        <begin position="1"/>
        <end position="20"/>
    </location>
</feature>
<name>A0AAI9ZWA3_9PEZI</name>
<accession>A0AAI9ZWA3</accession>
<keyword evidence="4" id="KW-1185">Reference proteome</keyword>
<evidence type="ECO:0000256" key="1">
    <source>
        <dbReference type="SAM" id="SignalP"/>
    </source>
</evidence>
<evidence type="ECO:0000313" key="3">
    <source>
        <dbReference type="EMBL" id="KAK1637772.1"/>
    </source>
</evidence>
<feature type="domain" description="NTF2-like" evidence="2">
    <location>
        <begin position="32"/>
        <end position="172"/>
    </location>
</feature>
<evidence type="ECO:0000313" key="4">
    <source>
        <dbReference type="Proteomes" id="UP001243989"/>
    </source>
</evidence>
<dbReference type="AlphaFoldDB" id="A0AAI9ZWA3"/>
<keyword evidence="1" id="KW-0732">Signal</keyword>
<dbReference type="InterPro" id="IPR058645">
    <property type="entry name" value="NTF2-like_dom_7"/>
</dbReference>